<feature type="binding site" evidence="11">
    <location>
        <position position="433"/>
    </location>
    <ligand>
        <name>K(+)</name>
        <dbReference type="ChEBI" id="CHEBI:29103"/>
    </ligand>
</feature>
<evidence type="ECO:0000256" key="12">
    <source>
        <dbReference type="SAM" id="Phobius"/>
    </source>
</evidence>
<dbReference type="GO" id="GO:0046872">
    <property type="term" value="F:metal ion binding"/>
    <property type="evidence" value="ECO:0007669"/>
    <property type="project" value="UniProtKB-KW"/>
</dbReference>
<feature type="transmembrane region" description="Helical" evidence="12">
    <location>
        <begin position="71"/>
        <end position="93"/>
    </location>
</feature>
<feature type="transmembrane region" description="Helical" evidence="12">
    <location>
        <begin position="180"/>
        <end position="203"/>
    </location>
</feature>
<feature type="binding site" evidence="11">
    <location>
        <position position="114"/>
    </location>
    <ligand>
        <name>K(+)</name>
        <dbReference type="ChEBI" id="CHEBI:29103"/>
    </ligand>
</feature>
<comment type="function">
    <text evidence="10">Low-affinity potassium transport system. Interacts with Trk system potassium uptake protein TrkA.</text>
</comment>
<dbReference type="EMBL" id="CP039924">
    <property type="protein sequence ID" value="QCL97914.1"/>
    <property type="molecule type" value="Genomic_DNA"/>
</dbReference>
<feature type="binding site" evidence="11">
    <location>
        <position position="434"/>
    </location>
    <ligand>
        <name>K(+)</name>
        <dbReference type="ChEBI" id="CHEBI:29103"/>
    </ligand>
</feature>
<keyword evidence="4 10" id="KW-0633">Potassium transport</keyword>
<dbReference type="Pfam" id="PF02386">
    <property type="entry name" value="TrkH"/>
    <property type="match status" value="1"/>
</dbReference>
<gene>
    <name evidence="13" type="ORF">CFBP7129_27480</name>
</gene>
<dbReference type="PANTHER" id="PTHR32024">
    <property type="entry name" value="TRK SYSTEM POTASSIUM UPTAKE PROTEIN TRKG-RELATED"/>
    <property type="match status" value="1"/>
</dbReference>
<dbReference type="PANTHER" id="PTHR32024:SF3">
    <property type="entry name" value="TRK SYSTEM POTASSIUM UPTAKE PROTEIN"/>
    <property type="match status" value="1"/>
</dbReference>
<keyword evidence="7 12" id="KW-1133">Transmembrane helix</keyword>
<evidence type="ECO:0000256" key="9">
    <source>
        <dbReference type="ARBA" id="ARBA00023136"/>
    </source>
</evidence>
<evidence type="ECO:0000313" key="14">
    <source>
        <dbReference type="Proteomes" id="UP000298649"/>
    </source>
</evidence>
<dbReference type="GO" id="GO:0005886">
    <property type="term" value="C:plasma membrane"/>
    <property type="evidence" value="ECO:0007669"/>
    <property type="project" value="UniProtKB-SubCell"/>
</dbReference>
<evidence type="ECO:0000256" key="3">
    <source>
        <dbReference type="ARBA" id="ARBA00022475"/>
    </source>
</evidence>
<feature type="binding site" evidence="11">
    <location>
        <position position="221"/>
    </location>
    <ligand>
        <name>K(+)</name>
        <dbReference type="ChEBI" id="CHEBI:29103"/>
    </ligand>
</feature>
<protein>
    <recommendedName>
        <fullName evidence="10">Trk system potassium uptake protein</fullName>
    </recommendedName>
</protein>
<evidence type="ECO:0000256" key="10">
    <source>
        <dbReference type="PIRNR" id="PIRNR006247"/>
    </source>
</evidence>
<dbReference type="GO" id="GO:0015379">
    <property type="term" value="F:potassium:chloride symporter activity"/>
    <property type="evidence" value="ECO:0007669"/>
    <property type="project" value="InterPro"/>
</dbReference>
<feature type="transmembrane region" description="Helical" evidence="12">
    <location>
        <begin position="395"/>
        <end position="418"/>
    </location>
</feature>
<reference evidence="13 14" key="1">
    <citation type="submission" date="2019-04" db="EMBL/GenBank/DDBJ databases">
        <title>Complete genome sequence of Agrobacterium tumefaciens CFBP7129.</title>
        <authorList>
            <person name="Haryono M."/>
            <person name="Lin Y.-C."/>
            <person name="Lai E.-M."/>
            <person name="Kuo C.-H."/>
        </authorList>
    </citation>
    <scope>NUCLEOTIDE SEQUENCE [LARGE SCALE GENOMIC DNA]</scope>
    <source>
        <strain evidence="13 14">CFBP7129</strain>
        <plasmid evidence="14">patcfbp7129a</plasmid>
    </source>
</reference>
<dbReference type="AlphaFoldDB" id="A0A4D7Z4T2"/>
<sequence>MTAANLRSAIYIASLFGIYLSVAMMVPALADFYVSNPHAIVFTRASVLCTALFAGLAMATREGTPQLNRRMGVLLVNLLWIVFCVLGALPLWLSGEGLTFVKALFESVSAVTTTGSTVMARLDHAPPGILLWRSMLQWFGGIGIVALGLFVMPFLRLGGMSFFRLESSDKGDKVFARIASFLRAFVAIYVTITLVCASTYHVLGMNQFDALNHAMTTVATGGFSTHDASFAYFDSVPLLWAGTFFMSLCSLPFSILILFAVKRSSAPLRDPQITTFLGYLILSALALGVYHHLNNNVAIGTSLAHSFFNLASILSTSGYASQDYTAWGPLAVSMAFVATFVGGCSGSTAGGIKAYRFVIMYRSLRPAIMKVIYPDSVTTIRYGGTAVDQDMQKAIFLFFSVFVSFWAMGTLAMSALGYDFQTAASSVLTALSNVGPGIGSMVGPAGNFAEMSNPALLLLSTLMLMGRLEIITVLVILSPLFWRS</sequence>
<evidence type="ECO:0000256" key="2">
    <source>
        <dbReference type="ARBA" id="ARBA00022448"/>
    </source>
</evidence>
<evidence type="ECO:0000313" key="13">
    <source>
        <dbReference type="EMBL" id="QCL97914.1"/>
    </source>
</evidence>
<keyword evidence="3 10" id="KW-1003">Cell membrane</keyword>
<feature type="transmembrane region" description="Helical" evidence="12">
    <location>
        <begin position="330"/>
        <end position="355"/>
    </location>
</feature>
<feature type="binding site" evidence="11">
    <location>
        <position position="316"/>
    </location>
    <ligand>
        <name>K(+)</name>
        <dbReference type="ChEBI" id="CHEBI:29103"/>
    </ligand>
</feature>
<feature type="transmembrane region" description="Helical" evidence="12">
    <location>
        <begin position="273"/>
        <end position="293"/>
    </location>
</feature>
<geneLocation type="plasmid" evidence="14">
    <name>patcfbp7129a</name>
</geneLocation>
<comment type="subcellular location">
    <subcellularLocation>
        <location evidence="10">Cell inner membrane</location>
        <topology evidence="10">Multi-pass membrane protein</topology>
    </subcellularLocation>
    <subcellularLocation>
        <location evidence="1">Cell membrane</location>
        <topology evidence="1">Multi-pass membrane protein</topology>
    </subcellularLocation>
</comment>
<evidence type="ECO:0000256" key="4">
    <source>
        <dbReference type="ARBA" id="ARBA00022538"/>
    </source>
</evidence>
<organism evidence="13 14">
    <name type="scientific">Agrobacterium tumefaciens</name>
    <dbReference type="NCBI Taxonomy" id="358"/>
    <lineage>
        <taxon>Bacteria</taxon>
        <taxon>Pseudomonadati</taxon>
        <taxon>Pseudomonadota</taxon>
        <taxon>Alphaproteobacteria</taxon>
        <taxon>Hyphomicrobiales</taxon>
        <taxon>Rhizobiaceae</taxon>
        <taxon>Rhizobium/Agrobacterium group</taxon>
        <taxon>Agrobacterium</taxon>
        <taxon>Agrobacterium tumefaciens complex</taxon>
    </lineage>
</organism>
<keyword evidence="2 10" id="KW-0813">Transport</keyword>
<evidence type="ECO:0000256" key="8">
    <source>
        <dbReference type="ARBA" id="ARBA00023065"/>
    </source>
</evidence>
<keyword evidence="10" id="KW-0997">Cell inner membrane</keyword>
<proteinExistence type="inferred from homology"/>
<evidence type="ECO:0000256" key="11">
    <source>
        <dbReference type="PIRSR" id="PIRSR006247-1"/>
    </source>
</evidence>
<dbReference type="RefSeq" id="WP_137006252.1">
    <property type="nucleotide sequence ID" value="NZ_CP039924.1"/>
</dbReference>
<name>A0A4D7Z4T2_AGRTU</name>
<evidence type="ECO:0000256" key="5">
    <source>
        <dbReference type="ARBA" id="ARBA00022692"/>
    </source>
</evidence>
<keyword evidence="8 10" id="KW-0406">Ion transport</keyword>
<evidence type="ECO:0000256" key="7">
    <source>
        <dbReference type="ARBA" id="ARBA00022989"/>
    </source>
</evidence>
<feature type="transmembrane region" description="Helical" evidence="12">
    <location>
        <begin position="12"/>
        <end position="33"/>
    </location>
</feature>
<dbReference type="PIRSF" id="PIRSF006247">
    <property type="entry name" value="TrkH"/>
    <property type="match status" value="1"/>
</dbReference>
<feature type="transmembrane region" description="Helical" evidence="12">
    <location>
        <begin position="456"/>
        <end position="482"/>
    </location>
</feature>
<keyword evidence="11" id="KW-0479">Metal-binding</keyword>
<feature type="transmembrane region" description="Helical" evidence="12">
    <location>
        <begin position="238"/>
        <end position="261"/>
    </location>
</feature>
<feature type="transmembrane region" description="Helical" evidence="12">
    <location>
        <begin position="39"/>
        <end position="59"/>
    </location>
</feature>
<keyword evidence="6 10" id="KW-0630">Potassium</keyword>
<feature type="transmembrane region" description="Helical" evidence="12">
    <location>
        <begin position="136"/>
        <end position="159"/>
    </location>
</feature>
<keyword evidence="13" id="KW-0614">Plasmid</keyword>
<evidence type="ECO:0000256" key="6">
    <source>
        <dbReference type="ARBA" id="ARBA00022958"/>
    </source>
</evidence>
<dbReference type="InterPro" id="IPR003445">
    <property type="entry name" value="Cat_transpt"/>
</dbReference>
<evidence type="ECO:0000256" key="1">
    <source>
        <dbReference type="ARBA" id="ARBA00004651"/>
    </source>
</evidence>
<keyword evidence="5 12" id="KW-0812">Transmembrane</keyword>
<feature type="binding site" evidence="11">
    <location>
        <position position="113"/>
    </location>
    <ligand>
        <name>K(+)</name>
        <dbReference type="ChEBI" id="CHEBI:29103"/>
    </ligand>
</feature>
<comment type="similarity">
    <text evidence="10">Belongs to the TrkH potassium transport family.</text>
</comment>
<keyword evidence="9 10" id="KW-0472">Membrane</keyword>
<dbReference type="InterPro" id="IPR004772">
    <property type="entry name" value="TrkH"/>
</dbReference>
<dbReference type="Proteomes" id="UP000298649">
    <property type="component" value="Plasmid pAtCFBP7129a"/>
</dbReference>
<accession>A0A4D7Z4T2</accession>